<evidence type="ECO:0000313" key="2">
    <source>
        <dbReference type="Proteomes" id="UP000236736"/>
    </source>
</evidence>
<proteinExistence type="predicted"/>
<evidence type="ECO:0008006" key="3">
    <source>
        <dbReference type="Google" id="ProtNLM"/>
    </source>
</evidence>
<sequence>MIRPIRSNFHFNLFMNLCKFLTYAGLVCFIVACNEIELEPSIAIKPQPLDSQEIKIIVDSSLDFSNYKAHTILDSMSMDNPNEKLYGPKGNQSILFFTDNESGEITALVQLDSASSEVNITEETVTIGVVGLAPMFPSLTPQQKWDLIQGIQNEQVYSLLKGTVGEILKNKEPIFSGKPEFISQLLNVNSYILKTYFPEFNQNGGRINVGKEDFPSFVKKDNGLTVFNQVSSHIFLEFIPNSGGNPVSHILEPRPINPSFQSEIPKIERATLALKDDCYSVKINQSNGEVVSKNVVRMGTILTSAFLDAVIGIGIKGCAPELTAKIATKLGITLAEATNVSPTELLGEATKSVAEVVFQALLSGDCAIITNKLGIVKFVASKANLYGNLYKAAEFIYNASPAGPFAISLIPSLRIELAEKLQLYEGNLIEACLKVVNDGSINQEYSAGTELLVKINLDTLSQYGDWKKSGFKVTWSVPPLNGTLSLGSTVTDAEGRASVVWKLPNEPNAVGTLSAEIKDKEGDHIAGSPLTFQTKITAFDSLNYYNSEMPGEWEDNGSTKLFFREDFTGTYSSDNSLWRIEKNLTYKNTSGSDYMLLVRHLGTRRTYLYAIKPNNKLLFLNAFLDYDF</sequence>
<dbReference type="EMBL" id="FNVR01000026">
    <property type="protein sequence ID" value="SEG34452.1"/>
    <property type="molecule type" value="Genomic_DNA"/>
</dbReference>
<gene>
    <name evidence="1" type="ORF">SAMN03080598_03465</name>
</gene>
<reference evidence="2" key="1">
    <citation type="submission" date="2016-10" db="EMBL/GenBank/DDBJ databases">
        <authorList>
            <person name="Varghese N."/>
            <person name="Submissions S."/>
        </authorList>
    </citation>
    <scope>NUCLEOTIDE SEQUENCE [LARGE SCALE GENOMIC DNA]</scope>
    <source>
        <strain evidence="2">DSM 17298</strain>
    </source>
</reference>
<evidence type="ECO:0000313" key="1">
    <source>
        <dbReference type="EMBL" id="SEG34452.1"/>
    </source>
</evidence>
<organism evidence="1 2">
    <name type="scientific">Algoriphagus boritolerans DSM 17298 = JCM 18970</name>
    <dbReference type="NCBI Taxonomy" id="1120964"/>
    <lineage>
        <taxon>Bacteria</taxon>
        <taxon>Pseudomonadati</taxon>
        <taxon>Bacteroidota</taxon>
        <taxon>Cytophagia</taxon>
        <taxon>Cytophagales</taxon>
        <taxon>Cyclobacteriaceae</taxon>
        <taxon>Algoriphagus</taxon>
    </lineage>
</organism>
<accession>A0A1H5ZDT5</accession>
<name>A0A1H5ZDT5_9BACT</name>
<dbReference type="PROSITE" id="PS51257">
    <property type="entry name" value="PROKAR_LIPOPROTEIN"/>
    <property type="match status" value="1"/>
</dbReference>
<keyword evidence="2" id="KW-1185">Reference proteome</keyword>
<dbReference type="Proteomes" id="UP000236736">
    <property type="component" value="Unassembled WGS sequence"/>
</dbReference>
<protein>
    <recommendedName>
        <fullName evidence="3">Big-1 domain-containing protein</fullName>
    </recommendedName>
</protein>
<dbReference type="OrthoDB" id="981578at2"/>
<dbReference type="STRING" id="1120964.GCA_001313265_05571"/>
<dbReference type="AlphaFoldDB" id="A0A1H5ZDT5"/>
<dbReference type="RefSeq" id="WP_146064432.1">
    <property type="nucleotide sequence ID" value="NZ_FNVR01000026.1"/>
</dbReference>